<dbReference type="VEuPathDB" id="FungiDB:G647_00510"/>
<evidence type="ECO:0000256" key="2">
    <source>
        <dbReference type="ARBA" id="ARBA00009994"/>
    </source>
</evidence>
<evidence type="ECO:0000313" key="12">
    <source>
        <dbReference type="EMBL" id="OCT53549.1"/>
    </source>
</evidence>
<comment type="similarity">
    <text evidence="2 10">Belongs to the Mediator complex subunit 7 family.</text>
</comment>
<dbReference type="InterPro" id="IPR044888">
    <property type="entry name" value="Mediatior_Med7_sf"/>
</dbReference>
<feature type="region of interest" description="Disordered" evidence="11">
    <location>
        <begin position="1"/>
        <end position="52"/>
    </location>
</feature>
<evidence type="ECO:0000256" key="11">
    <source>
        <dbReference type="SAM" id="MobiDB-lite"/>
    </source>
</evidence>
<comment type="function">
    <text evidence="9">Component of the Mediator complex, a coactivator involved in the regulated transcription of nearly all RNA polymerase II-dependent genes. Mediator functions as a bridge to convey information from gene-specific regulatory proteins to the basal RNA polymerase II transcription machinery. Mediator is recruited to promoters by direct interactions with regulatory proteins and serves as a scaffold for the assembly of a functional preinitiation complex with RNA polymerase II and the general transcription factors.</text>
</comment>
<dbReference type="Pfam" id="PF05983">
    <property type="entry name" value="Med7"/>
    <property type="match status" value="1"/>
</dbReference>
<keyword evidence="6 10" id="KW-0010">Activator</keyword>
<dbReference type="Gene3D" id="6.10.140.200">
    <property type="match status" value="1"/>
</dbReference>
<dbReference type="STRING" id="86049.A0A1C1CYD7"/>
<evidence type="ECO:0000256" key="9">
    <source>
        <dbReference type="ARBA" id="ARBA00025687"/>
    </source>
</evidence>
<evidence type="ECO:0000256" key="1">
    <source>
        <dbReference type="ARBA" id="ARBA00004123"/>
    </source>
</evidence>
<keyword evidence="13" id="KW-1185">Reference proteome</keyword>
<evidence type="ECO:0000256" key="5">
    <source>
        <dbReference type="ARBA" id="ARBA00023015"/>
    </source>
</evidence>
<reference evidence="13" key="1">
    <citation type="submission" date="2015-07" db="EMBL/GenBank/DDBJ databases">
        <authorList>
            <person name="Teixeira M.M."/>
            <person name="Souza R.C."/>
            <person name="Almeida L.G."/>
            <person name="Vicente V.A."/>
            <person name="de Hoog S."/>
            <person name="Bocca A.L."/>
            <person name="de Almeida S.R."/>
            <person name="Vasconcelos A.T."/>
            <person name="Felipe M.S."/>
        </authorList>
    </citation>
    <scope>NUCLEOTIDE SEQUENCE [LARGE SCALE GENOMIC DNA]</scope>
    <source>
        <strain evidence="13">KSF</strain>
    </source>
</reference>
<dbReference type="Gene3D" id="6.10.140.1520">
    <property type="match status" value="1"/>
</dbReference>
<dbReference type="SUPFAM" id="SSF140718">
    <property type="entry name" value="Mediator hinge subcomplex-like"/>
    <property type="match status" value="1"/>
</dbReference>
<comment type="subunit">
    <text evidence="3 10">Component of the Mediator complex.</text>
</comment>
<keyword evidence="7 10" id="KW-0804">Transcription</keyword>
<dbReference type="AlphaFoldDB" id="A0A1C1CYD7"/>
<accession>A0A1C1CYD7</accession>
<organism evidence="12 13">
    <name type="scientific">Cladophialophora carrionii</name>
    <dbReference type="NCBI Taxonomy" id="86049"/>
    <lineage>
        <taxon>Eukaryota</taxon>
        <taxon>Fungi</taxon>
        <taxon>Dikarya</taxon>
        <taxon>Ascomycota</taxon>
        <taxon>Pezizomycotina</taxon>
        <taxon>Eurotiomycetes</taxon>
        <taxon>Chaetothyriomycetidae</taxon>
        <taxon>Chaetothyriales</taxon>
        <taxon>Herpotrichiellaceae</taxon>
        <taxon>Cladophialophora</taxon>
    </lineage>
</organism>
<evidence type="ECO:0000256" key="6">
    <source>
        <dbReference type="ARBA" id="ARBA00023159"/>
    </source>
</evidence>
<dbReference type="InterPro" id="IPR037212">
    <property type="entry name" value="Med7/Med21-like"/>
</dbReference>
<protein>
    <recommendedName>
        <fullName evidence="4 10">Mediator of RNA polymerase II transcription subunit 7</fullName>
    </recommendedName>
</protein>
<dbReference type="GO" id="GO:0003712">
    <property type="term" value="F:transcription coregulator activity"/>
    <property type="evidence" value="ECO:0007669"/>
    <property type="project" value="InterPro"/>
</dbReference>
<name>A0A1C1CYD7_9EURO</name>
<evidence type="ECO:0000256" key="8">
    <source>
        <dbReference type="ARBA" id="ARBA00023242"/>
    </source>
</evidence>
<feature type="compositionally biased region" description="Basic and acidic residues" evidence="11">
    <location>
        <begin position="202"/>
        <end position="225"/>
    </location>
</feature>
<proteinExistence type="inferred from homology"/>
<dbReference type="GO" id="GO:0016592">
    <property type="term" value="C:mediator complex"/>
    <property type="evidence" value="ECO:0007669"/>
    <property type="project" value="InterPro"/>
</dbReference>
<keyword evidence="8 10" id="KW-0539">Nucleus</keyword>
<comment type="caution">
    <text evidence="12">The sequence shown here is derived from an EMBL/GenBank/DDBJ whole genome shotgun (WGS) entry which is preliminary data.</text>
</comment>
<keyword evidence="5 10" id="KW-0805">Transcription regulation</keyword>
<dbReference type="VEuPathDB" id="FungiDB:CLCR_10773"/>
<dbReference type="EMBL" id="LGRB01000008">
    <property type="protein sequence ID" value="OCT53549.1"/>
    <property type="molecule type" value="Genomic_DNA"/>
</dbReference>
<evidence type="ECO:0000256" key="10">
    <source>
        <dbReference type="RuleBase" id="RU364060"/>
    </source>
</evidence>
<evidence type="ECO:0000256" key="4">
    <source>
        <dbReference type="ARBA" id="ARBA00020631"/>
    </source>
</evidence>
<dbReference type="OrthoDB" id="10253553at2759"/>
<dbReference type="InterPro" id="IPR009244">
    <property type="entry name" value="Mediatior_Med7"/>
</dbReference>
<evidence type="ECO:0000313" key="13">
    <source>
        <dbReference type="Proteomes" id="UP000094526"/>
    </source>
</evidence>
<evidence type="ECO:0000256" key="7">
    <source>
        <dbReference type="ARBA" id="ARBA00023163"/>
    </source>
</evidence>
<gene>
    <name evidence="12" type="primary">med7</name>
    <name evidence="12" type="ORF">CLCR_10773</name>
</gene>
<comment type="subcellular location">
    <subcellularLocation>
        <location evidence="1 10">Nucleus</location>
    </subcellularLocation>
</comment>
<dbReference type="GO" id="GO:0070847">
    <property type="term" value="C:core mediator complex"/>
    <property type="evidence" value="ECO:0007669"/>
    <property type="project" value="TreeGrafter"/>
</dbReference>
<evidence type="ECO:0000256" key="3">
    <source>
        <dbReference type="ARBA" id="ARBA00011837"/>
    </source>
</evidence>
<dbReference type="PANTHER" id="PTHR21428:SF11">
    <property type="entry name" value="MEDIATOR OF RNA POLYMERASE II TRANSCRIPTION SUBUNIT 7"/>
    <property type="match status" value="1"/>
</dbReference>
<feature type="region of interest" description="Disordered" evidence="11">
    <location>
        <begin position="192"/>
        <end position="235"/>
    </location>
</feature>
<dbReference type="Proteomes" id="UP000094526">
    <property type="component" value="Unassembled WGS sequence"/>
</dbReference>
<sequence length="235" mass="26954">MAEAEQPQQIPEAAYPAPPPFWRHFTLANEEELRKLEESSPEDQPPQKLPLHLAYLRPPPPPPATAEFYTTFGQKQVIDPTKPSSLPTDQLLFDPDEPNLNHAVLLSKLTKSLLLNFLELTSILSLDPTKHEEKMADIRQLVLNIHVVINIYRPHQARESVKEMLIGILEDGQREIDECDRLKERIEEFLSEVGQTESPSGDVEHQEDAGTNDEVSHDQMMEKQRNLWKQIQDMT</sequence>
<dbReference type="eggNOG" id="KOG0570">
    <property type="taxonomic scope" value="Eukaryota"/>
</dbReference>
<dbReference type="PANTHER" id="PTHR21428">
    <property type="entry name" value="MEDIATOR OF RNA POLYMERASE II TRANSCRIPTION SUBUNIT 7"/>
    <property type="match status" value="1"/>
</dbReference>
<dbReference type="GO" id="GO:0006357">
    <property type="term" value="P:regulation of transcription by RNA polymerase II"/>
    <property type="evidence" value="ECO:0007669"/>
    <property type="project" value="InterPro"/>
</dbReference>